<dbReference type="Gramene" id="rna-AYBTSS11_LOCUS20975">
    <property type="protein sequence ID" value="CAJ1967050.1"/>
    <property type="gene ID" value="gene-AYBTSS11_LOCUS20975"/>
</dbReference>
<evidence type="ECO:0000313" key="2">
    <source>
        <dbReference type="EMBL" id="CAJ1967050.1"/>
    </source>
</evidence>
<evidence type="ECO:0000313" key="3">
    <source>
        <dbReference type="Proteomes" id="UP001189624"/>
    </source>
</evidence>
<feature type="region of interest" description="Disordered" evidence="1">
    <location>
        <begin position="1"/>
        <end position="26"/>
    </location>
</feature>
<gene>
    <name evidence="2" type="ORF">AYBTSS11_LOCUS20975</name>
</gene>
<feature type="compositionally biased region" description="Basic residues" evidence="1">
    <location>
        <begin position="76"/>
        <end position="87"/>
    </location>
</feature>
<dbReference type="Proteomes" id="UP001189624">
    <property type="component" value="Chromosome 7"/>
</dbReference>
<evidence type="ECO:0000256" key="1">
    <source>
        <dbReference type="SAM" id="MobiDB-lite"/>
    </source>
</evidence>
<feature type="region of interest" description="Disordered" evidence="1">
    <location>
        <begin position="58"/>
        <end position="87"/>
    </location>
</feature>
<keyword evidence="3" id="KW-1185">Reference proteome</keyword>
<accession>A0AA86SMS2</accession>
<feature type="compositionally biased region" description="Basic and acidic residues" evidence="1">
    <location>
        <begin position="58"/>
        <end position="71"/>
    </location>
</feature>
<sequence>MERDSVRQRSSTGAVGGSQGSHEELSEEAIRRLTQMNGFGIKVATLYCLEGPIKAHRDYEKGFGGKSDRGMTVRASKNKGQRLKKRQ</sequence>
<protein>
    <submittedName>
        <fullName evidence="2">Uncharacterized protein</fullName>
    </submittedName>
</protein>
<name>A0AA86SMS2_9FABA</name>
<dbReference type="AlphaFoldDB" id="A0AA86SMS2"/>
<proteinExistence type="predicted"/>
<organism evidence="2 3">
    <name type="scientific">Sphenostylis stenocarpa</name>
    <dbReference type="NCBI Taxonomy" id="92480"/>
    <lineage>
        <taxon>Eukaryota</taxon>
        <taxon>Viridiplantae</taxon>
        <taxon>Streptophyta</taxon>
        <taxon>Embryophyta</taxon>
        <taxon>Tracheophyta</taxon>
        <taxon>Spermatophyta</taxon>
        <taxon>Magnoliopsida</taxon>
        <taxon>eudicotyledons</taxon>
        <taxon>Gunneridae</taxon>
        <taxon>Pentapetalae</taxon>
        <taxon>rosids</taxon>
        <taxon>fabids</taxon>
        <taxon>Fabales</taxon>
        <taxon>Fabaceae</taxon>
        <taxon>Papilionoideae</taxon>
        <taxon>50 kb inversion clade</taxon>
        <taxon>NPAAA clade</taxon>
        <taxon>indigoferoid/millettioid clade</taxon>
        <taxon>Phaseoleae</taxon>
        <taxon>Sphenostylis</taxon>
    </lineage>
</organism>
<reference evidence="2" key="1">
    <citation type="submission" date="2023-10" db="EMBL/GenBank/DDBJ databases">
        <authorList>
            <person name="Domelevo Entfellner J.-B."/>
        </authorList>
    </citation>
    <scope>NUCLEOTIDE SEQUENCE</scope>
</reference>
<dbReference type="EMBL" id="OY731404">
    <property type="protein sequence ID" value="CAJ1967050.1"/>
    <property type="molecule type" value="Genomic_DNA"/>
</dbReference>